<organism evidence="1 2">
    <name type="scientific">Leuconostoc pseudomesenteroides</name>
    <dbReference type="NCBI Taxonomy" id="33968"/>
    <lineage>
        <taxon>Bacteria</taxon>
        <taxon>Bacillati</taxon>
        <taxon>Bacillota</taxon>
        <taxon>Bacilli</taxon>
        <taxon>Lactobacillales</taxon>
        <taxon>Lactobacillaceae</taxon>
        <taxon>Leuconostoc</taxon>
    </lineage>
</organism>
<dbReference type="AlphaFoldDB" id="A0A1X0VBX5"/>
<protein>
    <submittedName>
        <fullName evidence="1">Uncharacterized protein</fullName>
    </submittedName>
</protein>
<sequence>MNYIVGFIFVVLVAIILRQRHQFEKTRQSARFMSYYAKLNENAKLHAEYNTEIKETLLRMQGYDINRMVYGDASRVIVSEEDKQAMALEVEQCGQKLEEQDKYFAQEKIKYQMEEAE</sequence>
<evidence type="ECO:0000313" key="1">
    <source>
        <dbReference type="EMBL" id="ORI97124.1"/>
    </source>
</evidence>
<proteinExistence type="predicted"/>
<dbReference type="RefSeq" id="WP_080519174.1">
    <property type="nucleotide sequence ID" value="NZ_MPLS01000044.1"/>
</dbReference>
<gene>
    <name evidence="1" type="ORF">BMR96_08895</name>
</gene>
<dbReference type="STRING" id="33968.BMS77_04830"/>
<dbReference type="EMBL" id="MPLS01000044">
    <property type="protein sequence ID" value="ORI97124.1"/>
    <property type="molecule type" value="Genomic_DNA"/>
</dbReference>
<accession>A0A1X0VBX5</accession>
<comment type="caution">
    <text evidence="1">The sequence shown here is derived from an EMBL/GenBank/DDBJ whole genome shotgun (WGS) entry which is preliminary data.</text>
</comment>
<dbReference type="Proteomes" id="UP000192288">
    <property type="component" value="Unassembled WGS sequence"/>
</dbReference>
<reference evidence="1 2" key="1">
    <citation type="journal article" date="2017" name="Front. Microbiol.">
        <title>Genomic Characterization of Dairy Associated Leuconostoc Species and Diversity of Leuconostocs in Undefined Mixed Mesophilic Starter Cultures.</title>
        <authorList>
            <person name="Frantzen C.A."/>
            <person name="Kot W."/>
            <person name="Pedersen T.B."/>
            <person name="Ardo Y.M."/>
            <person name="Broadbent J.R."/>
            <person name="Neve H."/>
            <person name="Hansen L.H."/>
            <person name="Dal Bello F."/>
            <person name="Ostlie H.M."/>
            <person name="Kleppen H.P."/>
            <person name="Vogensen F.K."/>
            <person name="Holo H."/>
        </authorList>
    </citation>
    <scope>NUCLEOTIDE SEQUENCE [LARGE SCALE GENOMIC DNA]</scope>
    <source>
        <strain evidence="1 2">LMGCF08</strain>
    </source>
</reference>
<evidence type="ECO:0000313" key="2">
    <source>
        <dbReference type="Proteomes" id="UP000192288"/>
    </source>
</evidence>
<name>A0A1X0VBX5_LEUPS</name>